<dbReference type="InterPro" id="IPR017853">
    <property type="entry name" value="GH"/>
</dbReference>
<evidence type="ECO:0000259" key="13">
    <source>
        <dbReference type="Pfam" id="PF13802"/>
    </source>
</evidence>
<comment type="similarity">
    <text evidence="3 10">Belongs to the glycosyl hydrolase 31 family.</text>
</comment>
<dbReference type="CDD" id="cd14752">
    <property type="entry name" value="GH31_N"/>
    <property type="match status" value="1"/>
</dbReference>
<dbReference type="PANTHER" id="PTHR22762:SF54">
    <property type="entry name" value="BCDNA.GH04962"/>
    <property type="match status" value="1"/>
</dbReference>
<feature type="signal peptide" evidence="11">
    <location>
        <begin position="1"/>
        <end position="27"/>
    </location>
</feature>
<feature type="domain" description="Glycoside hydrolase family 31 N-terminal" evidence="13">
    <location>
        <begin position="95"/>
        <end position="331"/>
    </location>
</feature>
<dbReference type="InterPro" id="IPR013780">
    <property type="entry name" value="Glyco_hydro_b"/>
</dbReference>
<evidence type="ECO:0000256" key="10">
    <source>
        <dbReference type="RuleBase" id="RU361185"/>
    </source>
</evidence>
<dbReference type="SUPFAM" id="SSF51445">
    <property type="entry name" value="(Trans)glycosidases"/>
    <property type="match status" value="1"/>
</dbReference>
<proteinExistence type="inferred from homology"/>
<dbReference type="SUPFAM" id="SSF51011">
    <property type="entry name" value="Glycosyl hydrolase domain"/>
    <property type="match status" value="1"/>
</dbReference>
<dbReference type="EMBL" id="CCBN010000005">
    <property type="protein sequence ID" value="CDO53404.1"/>
    <property type="molecule type" value="Genomic_DNA"/>
</dbReference>
<evidence type="ECO:0000259" key="14">
    <source>
        <dbReference type="Pfam" id="PF17137"/>
    </source>
</evidence>
<dbReference type="GO" id="GO:0030246">
    <property type="term" value="F:carbohydrate binding"/>
    <property type="evidence" value="ECO:0007669"/>
    <property type="project" value="InterPro"/>
</dbReference>
<gene>
    <name evidence="16" type="ORF">BN980_GECA05s01242g</name>
</gene>
<dbReference type="OrthoDB" id="1334205at2759"/>
<dbReference type="GO" id="GO:0090599">
    <property type="term" value="F:alpha-glucosidase activity"/>
    <property type="evidence" value="ECO:0007669"/>
    <property type="project" value="TreeGrafter"/>
</dbReference>
<dbReference type="InterPro" id="IPR000322">
    <property type="entry name" value="Glyco_hydro_31_TIM"/>
</dbReference>
<keyword evidence="8 10" id="KW-0326">Glycosidase</keyword>
<dbReference type="AlphaFoldDB" id="A0A0J9X846"/>
<name>A0A0J9X846_GEOCN</name>
<dbReference type="Pfam" id="PF17137">
    <property type="entry name" value="DUF5110"/>
    <property type="match status" value="1"/>
</dbReference>
<evidence type="ECO:0000256" key="11">
    <source>
        <dbReference type="SAM" id="SignalP"/>
    </source>
</evidence>
<comment type="subcellular location">
    <subcellularLocation>
        <location evidence="1">Endoplasmic reticulum</location>
    </subcellularLocation>
</comment>
<feature type="domain" description="DUF5110" evidence="14">
    <location>
        <begin position="828"/>
        <end position="868"/>
    </location>
</feature>
<feature type="domain" description="Glycosyl hydrolase family 31 C-terminal" evidence="15">
    <location>
        <begin position="721"/>
        <end position="809"/>
    </location>
</feature>
<dbReference type="STRING" id="1173061.A0A0J9X846"/>
<dbReference type="Gene3D" id="2.60.40.1180">
    <property type="entry name" value="Golgi alpha-mannosidase II"/>
    <property type="match status" value="2"/>
</dbReference>
<organism evidence="16 17">
    <name type="scientific">Geotrichum candidum</name>
    <name type="common">Oospora lactis</name>
    <name type="synonym">Dipodascus geotrichum</name>
    <dbReference type="NCBI Taxonomy" id="1173061"/>
    <lineage>
        <taxon>Eukaryota</taxon>
        <taxon>Fungi</taxon>
        <taxon>Dikarya</taxon>
        <taxon>Ascomycota</taxon>
        <taxon>Saccharomycotina</taxon>
        <taxon>Dipodascomycetes</taxon>
        <taxon>Dipodascales</taxon>
        <taxon>Dipodascaceae</taxon>
        <taxon>Geotrichum</taxon>
    </lineage>
</organism>
<keyword evidence="4 11" id="KW-0732">Signal</keyword>
<feature type="domain" description="Glycoside hydrolase family 31 TIM barrel" evidence="12">
    <location>
        <begin position="385"/>
        <end position="713"/>
    </location>
</feature>
<evidence type="ECO:0000256" key="6">
    <source>
        <dbReference type="ARBA" id="ARBA00022824"/>
    </source>
</evidence>
<reference evidence="16" key="1">
    <citation type="submission" date="2014-03" db="EMBL/GenBank/DDBJ databases">
        <authorList>
            <person name="Casaregola S."/>
        </authorList>
    </citation>
    <scope>NUCLEOTIDE SEQUENCE [LARGE SCALE GENOMIC DNA]</scope>
    <source>
        <strain evidence="16">CLIB 918</strain>
    </source>
</reference>
<evidence type="ECO:0000256" key="7">
    <source>
        <dbReference type="ARBA" id="ARBA00023180"/>
    </source>
</evidence>
<dbReference type="GO" id="GO:0006491">
    <property type="term" value="P:N-glycan processing"/>
    <property type="evidence" value="ECO:0007669"/>
    <property type="project" value="TreeGrafter"/>
</dbReference>
<accession>A0A0J9X846</accession>
<evidence type="ECO:0000256" key="5">
    <source>
        <dbReference type="ARBA" id="ARBA00022801"/>
    </source>
</evidence>
<comment type="caution">
    <text evidence="16">The sequence shown here is derived from an EMBL/GenBank/DDBJ whole genome shotgun (WGS) entry which is preliminary data.</text>
</comment>
<evidence type="ECO:0000256" key="1">
    <source>
        <dbReference type="ARBA" id="ARBA00004240"/>
    </source>
</evidence>
<keyword evidence="7" id="KW-0325">Glycoprotein</keyword>
<dbReference type="Pfam" id="PF21365">
    <property type="entry name" value="Glyco_hydro_31_3rd"/>
    <property type="match status" value="1"/>
</dbReference>
<evidence type="ECO:0000259" key="12">
    <source>
        <dbReference type="Pfam" id="PF01055"/>
    </source>
</evidence>
<keyword evidence="6" id="KW-0256">Endoplasmic reticulum</keyword>
<sequence>MLGKYKAFSLALYLVVAIVFFSTEASAVKSYLFRKCEENPFCKRNRHYADQISSLSQPWEAPYEIDISTLTGLKDGTLTANILKITATGDKVELPLTVKFLKSGSVRITVDEKIRADGDIEVYGSDKLQKRRYNTLDEWALDGHIENAQDSTIEVTQTDSEISIEYGNGNKVVFVAKPFEVKFYRNGETQVILNDRGLLNYEHWRPKPTGEDAKDPQIGPYELEEGLWEDKFDSKTDKKSKGPEAIALDVTFVDYKHVYGIPEHADKLSLRETRGGPGNHEQPYRLYNVDIFEYETNSPMAMYGSIPFMQAHKPSGSAGVFWLNSADTYVDIIKTKSNDEKVLNSKQSTQTHWISEAGLLDIFVFLGDSPEEINKLYSDVTGFLQLPQTFSIAYHQCRWNYNSQDDVLEVNDNFDKHDIPYDVIWLDIEYADEKKYFLWNKKVFPDPVDMLNELDTTKRKLVTINDPHIKADENYDIFNKVDKNGLAIQDAKGGSRKGHCWPGESIWIDTLSPKARQYWDSLFASGSEFAGAATNWHIWNDMNEPSVFSGPETTAYKDDIHFGGWEHREVHNVYGLTYHNATAEALKLRYSNAQRPFVLTRAYFAGSQRVGPMWTGDNMAKWEHLKIATPMILTSGVAGMPFAGADVGGFFENPSHELLTRWYQAGAFYPFFRGHAHIDSKRREPWVPGGEYTEAISSALKLRYKLLPTLYTAFQKSSVDGSPILKPVYYISPDNEDSFDVDDEFFVGDSGILVKPITDEGAISTNIYLPDEEIYYDYNNNDITLQGAGEHSYSAPLNTIPIVVRGGHIHVVRERERRSSTLMKYDPYTVVIYLNKDGNAEGSLYADDGETYNYADGEYLETKFKFEGTTLVSTPNNGEKLSKYLESLWIEKVVIVGYKGDVGSTVQVSQDETEKSAIVSKEGNVVVVKPRVAVASEFKIELGLN</sequence>
<feature type="chain" id="PRO_5005325689" description="Glucosidase II subunit alpha" evidence="11">
    <location>
        <begin position="28"/>
        <end position="945"/>
    </location>
</feature>
<dbReference type="Proteomes" id="UP000242525">
    <property type="component" value="Unassembled WGS sequence"/>
</dbReference>
<evidence type="ECO:0000256" key="8">
    <source>
        <dbReference type="ARBA" id="ARBA00023295"/>
    </source>
</evidence>
<dbReference type="InterPro" id="IPR011013">
    <property type="entry name" value="Gal_mutarotase_sf_dom"/>
</dbReference>
<dbReference type="InterPro" id="IPR033403">
    <property type="entry name" value="DUF5110"/>
</dbReference>
<dbReference type="CDD" id="cd06603">
    <property type="entry name" value="GH31_GANC_GANAB_alpha"/>
    <property type="match status" value="1"/>
</dbReference>
<dbReference type="Gene3D" id="3.20.20.80">
    <property type="entry name" value="Glycosidases"/>
    <property type="match status" value="2"/>
</dbReference>
<dbReference type="PANTHER" id="PTHR22762">
    <property type="entry name" value="ALPHA-GLUCOSIDASE"/>
    <property type="match status" value="1"/>
</dbReference>
<evidence type="ECO:0000256" key="4">
    <source>
        <dbReference type="ARBA" id="ARBA00022729"/>
    </source>
</evidence>
<dbReference type="InterPro" id="IPR025887">
    <property type="entry name" value="Glyco_hydro_31_N_dom"/>
</dbReference>
<dbReference type="GO" id="GO:0005975">
    <property type="term" value="P:carbohydrate metabolic process"/>
    <property type="evidence" value="ECO:0007669"/>
    <property type="project" value="InterPro"/>
</dbReference>
<evidence type="ECO:0000313" key="16">
    <source>
        <dbReference type="EMBL" id="CDO53404.1"/>
    </source>
</evidence>
<dbReference type="Gene3D" id="2.60.40.1760">
    <property type="entry name" value="glycosyl hydrolase (family 31)"/>
    <property type="match status" value="1"/>
</dbReference>
<protein>
    <recommendedName>
        <fullName evidence="9">Glucosidase II subunit alpha</fullName>
    </recommendedName>
</protein>
<keyword evidence="17" id="KW-1185">Reference proteome</keyword>
<evidence type="ECO:0000256" key="3">
    <source>
        <dbReference type="ARBA" id="ARBA00007806"/>
    </source>
</evidence>
<dbReference type="InterPro" id="IPR048395">
    <property type="entry name" value="Glyco_hydro_31_C"/>
</dbReference>
<evidence type="ECO:0000256" key="9">
    <source>
        <dbReference type="ARBA" id="ARBA00042895"/>
    </source>
</evidence>
<evidence type="ECO:0000313" key="17">
    <source>
        <dbReference type="Proteomes" id="UP000242525"/>
    </source>
</evidence>
<dbReference type="Pfam" id="PF13802">
    <property type="entry name" value="Gal_mutarotas_2"/>
    <property type="match status" value="1"/>
</dbReference>
<dbReference type="SUPFAM" id="SSF74650">
    <property type="entry name" value="Galactose mutarotase-like"/>
    <property type="match status" value="1"/>
</dbReference>
<dbReference type="GO" id="GO:0017177">
    <property type="term" value="C:glucosidase II complex"/>
    <property type="evidence" value="ECO:0007669"/>
    <property type="project" value="TreeGrafter"/>
</dbReference>
<evidence type="ECO:0000256" key="2">
    <source>
        <dbReference type="ARBA" id="ARBA00004833"/>
    </source>
</evidence>
<keyword evidence="5 10" id="KW-0378">Hydrolase</keyword>
<dbReference type="Pfam" id="PF01055">
    <property type="entry name" value="Glyco_hydro_31_2nd"/>
    <property type="match status" value="1"/>
</dbReference>
<evidence type="ECO:0000259" key="15">
    <source>
        <dbReference type="Pfam" id="PF21365"/>
    </source>
</evidence>
<comment type="pathway">
    <text evidence="2">Glycan metabolism; N-glycan metabolism.</text>
</comment>